<feature type="region of interest" description="Disordered" evidence="1">
    <location>
        <begin position="168"/>
        <end position="200"/>
    </location>
</feature>
<name>A0A4S4LSQ6_9AGAM</name>
<evidence type="ECO:0000256" key="1">
    <source>
        <dbReference type="SAM" id="MobiDB-lite"/>
    </source>
</evidence>
<dbReference type="InterPro" id="IPR029056">
    <property type="entry name" value="Ribokinase-like"/>
</dbReference>
<feature type="region of interest" description="Disordered" evidence="1">
    <location>
        <begin position="386"/>
        <end position="440"/>
    </location>
</feature>
<dbReference type="SUPFAM" id="SSF53613">
    <property type="entry name" value="Ribokinase-like"/>
    <property type="match status" value="1"/>
</dbReference>
<accession>A0A4S4LSQ6</accession>
<evidence type="ECO:0000313" key="2">
    <source>
        <dbReference type="EMBL" id="THH15456.1"/>
    </source>
</evidence>
<sequence length="580" mass="62504">MSRLRHSPSSLSQQSAPIQRPLRVIASGTLFLTHTLSLPTYPQPASNVRAHAYTRTRNGSACTVLSVLSQFRRPELGGGVEGCWLVASLGGNDEGKEVIRELDKIGVNTRYCKMWDDVGVPGAWVLHANDTDSQTVINHNPLPDISHEEFVSLLGPILAPENYPVSSAELSSSLPQPNPPPRPSLSAPTVGSPSSNTSQWQSPAPFDWLHFEGRSVKTTLNNIAGIDGLARERKWRSYCVFSIDVGRRARQGVEALIPHADVVFLNKHYAQAHSPAYASTPRAFLLSLTSIAPPHALLIAYWGTDGAAVLSVPTREYFQSSGWVEEWTVPAHPSPMSVRPEGAGRRSPEEILSVRSGSDFWAAPGTRRNSSTASAFSAALLGAEHSSASPSQGLASHGQSSRRHRRQDTRDEDDDSDADSQGTEIAGSSSGGAHITGNLHTKKEGPALDEVGAQDAFVAGMIYSLSRKILPGAPYSPGLAGAEGVAGDEVKRWRLDECLRFATELAGRKARRRGWDGLAEEMTRADNLKPTLHGVTSNGIDECASNVGVIIPKSRDFRSEAGFFEEADKGLKVSFDDRIG</sequence>
<dbReference type="PANTHER" id="PTHR42774">
    <property type="entry name" value="PHOSPHOTRANSFERASE SYSTEM TRANSPORT PROTEIN"/>
    <property type="match status" value="1"/>
</dbReference>
<dbReference type="Gene3D" id="3.40.1190.20">
    <property type="match status" value="2"/>
</dbReference>
<dbReference type="OrthoDB" id="204058at2759"/>
<gene>
    <name evidence="2" type="ORF">EW146_g5023</name>
</gene>
<proteinExistence type="predicted"/>
<protein>
    <recommendedName>
        <fullName evidence="4">Carbohydrate kinase PfkB domain-containing protein</fullName>
    </recommendedName>
</protein>
<dbReference type="PANTHER" id="PTHR42774:SF3">
    <property type="entry name" value="KETOHEXOKINASE"/>
    <property type="match status" value="1"/>
</dbReference>
<dbReference type="EMBL" id="SGPL01000209">
    <property type="protein sequence ID" value="THH15456.1"/>
    <property type="molecule type" value="Genomic_DNA"/>
</dbReference>
<reference evidence="2 3" key="1">
    <citation type="submission" date="2019-02" db="EMBL/GenBank/DDBJ databases">
        <title>Genome sequencing of the rare red list fungi Bondarzewia mesenterica.</title>
        <authorList>
            <person name="Buettner E."/>
            <person name="Kellner H."/>
        </authorList>
    </citation>
    <scope>NUCLEOTIDE SEQUENCE [LARGE SCALE GENOMIC DNA]</scope>
    <source>
        <strain evidence="2 3">DSM 108281</strain>
    </source>
</reference>
<evidence type="ECO:0008006" key="4">
    <source>
        <dbReference type="Google" id="ProtNLM"/>
    </source>
</evidence>
<dbReference type="Proteomes" id="UP000310158">
    <property type="component" value="Unassembled WGS sequence"/>
</dbReference>
<feature type="compositionally biased region" description="Polar residues" evidence="1">
    <location>
        <begin position="189"/>
        <end position="200"/>
    </location>
</feature>
<comment type="caution">
    <text evidence="2">The sequence shown here is derived from an EMBL/GenBank/DDBJ whole genome shotgun (WGS) entry which is preliminary data.</text>
</comment>
<organism evidence="2 3">
    <name type="scientific">Bondarzewia mesenterica</name>
    <dbReference type="NCBI Taxonomy" id="1095465"/>
    <lineage>
        <taxon>Eukaryota</taxon>
        <taxon>Fungi</taxon>
        <taxon>Dikarya</taxon>
        <taxon>Basidiomycota</taxon>
        <taxon>Agaricomycotina</taxon>
        <taxon>Agaricomycetes</taxon>
        <taxon>Russulales</taxon>
        <taxon>Bondarzewiaceae</taxon>
        <taxon>Bondarzewia</taxon>
    </lineage>
</organism>
<keyword evidence="3" id="KW-1185">Reference proteome</keyword>
<dbReference type="AlphaFoldDB" id="A0A4S4LSQ6"/>
<dbReference type="InterPro" id="IPR052562">
    <property type="entry name" value="Ketohexokinase-related"/>
</dbReference>
<evidence type="ECO:0000313" key="3">
    <source>
        <dbReference type="Proteomes" id="UP000310158"/>
    </source>
</evidence>